<feature type="compositionally biased region" description="Pro residues" evidence="1">
    <location>
        <begin position="904"/>
        <end position="914"/>
    </location>
</feature>
<reference evidence="3 4" key="1">
    <citation type="submission" date="2014-04" db="EMBL/GenBank/DDBJ databases">
        <authorList>
            <consortium name="DOE Joint Genome Institute"/>
            <person name="Kuo A."/>
            <person name="Kohler A."/>
            <person name="Nagy L.G."/>
            <person name="Floudas D."/>
            <person name="Copeland A."/>
            <person name="Barry K.W."/>
            <person name="Cichocki N."/>
            <person name="Veneault-Fourrey C."/>
            <person name="LaButti K."/>
            <person name="Lindquist E.A."/>
            <person name="Lipzen A."/>
            <person name="Lundell T."/>
            <person name="Morin E."/>
            <person name="Murat C."/>
            <person name="Sun H."/>
            <person name="Tunlid A."/>
            <person name="Henrissat B."/>
            <person name="Grigoriev I.V."/>
            <person name="Hibbett D.S."/>
            <person name="Martin F."/>
            <person name="Nordberg H.P."/>
            <person name="Cantor M.N."/>
            <person name="Hua S.X."/>
        </authorList>
    </citation>
    <scope>NUCLEOTIDE SEQUENCE [LARGE SCALE GENOMIC DNA]</scope>
    <source>
        <strain evidence="3 4">Foug A</strain>
    </source>
</reference>
<feature type="compositionally biased region" description="Low complexity" evidence="1">
    <location>
        <begin position="1199"/>
        <end position="1221"/>
    </location>
</feature>
<feature type="compositionally biased region" description="Basic and acidic residues" evidence="1">
    <location>
        <begin position="1446"/>
        <end position="1458"/>
    </location>
</feature>
<feature type="compositionally biased region" description="Polar residues" evidence="1">
    <location>
        <begin position="1013"/>
        <end position="1024"/>
    </location>
</feature>
<dbReference type="OrthoDB" id="5563754at2759"/>
<dbReference type="PANTHER" id="PTHR48125:SF12">
    <property type="entry name" value="AT HOOK TRANSCRIPTION FACTOR FAMILY-RELATED"/>
    <property type="match status" value="1"/>
</dbReference>
<keyword evidence="4" id="KW-1185">Reference proteome</keyword>
<dbReference type="InterPro" id="IPR011993">
    <property type="entry name" value="PH-like_dom_sf"/>
</dbReference>
<feature type="compositionally biased region" description="Polar residues" evidence="1">
    <location>
        <begin position="946"/>
        <end position="964"/>
    </location>
</feature>
<feature type="region of interest" description="Disordered" evidence="1">
    <location>
        <begin position="1324"/>
        <end position="1359"/>
    </location>
</feature>
<accession>A0A0C3A1K9</accession>
<dbReference type="PANTHER" id="PTHR48125">
    <property type="entry name" value="LP07818P1"/>
    <property type="match status" value="1"/>
</dbReference>
<sequence length="1677" mass="180056">MTSNLNFSSSTSPQWDNRNRGFISPSELQQLRQASPGRAFEIHDLSARPPAETSTPDNNPSQSHPQPSHSPSDPQPRPPNMPAATPQSHARTSSFFSFRHKQSSQEQQQQQPQEISHKRPGSSSGPPPSDFGPPAPPMGQSKSMGPGRPSPDQQPDRSQQQQQQDTVRSSSLTGGQPSPSPLHPEIRSVVQLTLSHARKIYFSGPLVKRIERMPDGQRPTKDDGWVDVWAQLGGTTLSIWDMHKVEEANKQGREVPPVYINITDAFVQVLGAITMPAVGEQPGRKFTNVLTLNTAGSNLLLFSCPSTQSLICWATALRLASWEKSRLEEIYTAHLIRITLPSGKDTRSSLLRGRMEGWVRIRVSGQTDWKRMWMVISAGSGSSSDLARTSSNDGGRPSTAETPRKKRMSNLFSRDHQDEPLPQRPLLSLYASPKSKDRKQPLLTLKEVSQAFAVYPERPELISRSTLMKLEGYLGDEETGGSMRNRQGWLLIMPELEAGNTQPSEMLKWLVAVHDAFELYGRPKSYTWDPREQISMMFGYPVGPGKELLFLDRELAEKMDPREDRTSIVRARLLSILAERMSVADPAARKDGPPALPPLGLSAGAPIQQQVPTAPEGSNQANGENPLLHQLPLLSFDTPSQPQVQPMIPALRQESTVGRVLTPIVERSHSQTDSLGATRSRAASDENIPLASMVGSSSVLHEGVEGGSRFGPPRSASPAPGNVESRSLSDETQRAPAVSRPDSKLTPGETPQTRPENTGSNGTVEIMGVKLPFSPPTSPEIPSFSTTPTVISSPQSSPLGRQSPYQTLGSPGLYGPSAAPPSTPARTRSPVPASPPFTVLTSPHSVLEKDLPSIQAVQTQAQETPQRLSSPPVPSRSPGRNPYVSPSPVPPVPDKLTTPLLSPLAPPAAAPAKPPQDAQNENDFTAALYYMQQFDEKPPPPRRVPTTISEASEISPTSSEDPQPSSQVHSSMSSRFAASQPLLRGAGGGLGSEGSLSSALAPLGRKPSGARAQPTNSRVLNLDTSSHPSSSPERPHVHKDEFDAMPNNSKSTLSHTDDVNADALAALSFLAHDSPVAPPQRAPDVPAVKPVPSPPPRQESPQSSENAPASSENATHYRSSFALSKQAAERKARVQAQQAAHQAAVHRPGRANGKRSVSGPRAGVWNDSSEEDDDDDEEEDDDADSDDEPSTMDSKRPSRAAAPPSASASAPAPDPAQASFPAPVPTAPIRPLRPHSRNASPAEVAAATDANPYAQLRHPRNLPPVPRPLTQGESTICSSWYICAGATGASEDYFGGALPARRIVSDQRARTPDDGAIVRLHADVPAPPPPAQRQNIWTQPLEPGRQPGANPVPEAPPPPQRDTFIQLEPTSVSMTKAFTPHGLLSAGIQDKQDRSAKRQEELARETGASLINVPNKPPPPQTGLLGAITAHERDRKREGGVGATLTEREREKRLAEDQQRKLDEFQRQQLEMAQSGMYGGQPFQNFNPMMASPMMMGMNPMMSAPNPMMTGGFMPYPNMIPGYGAQQFMYAQQAAQAAYQQAMMAFTAAGSVPDGMHPGPGPMSPMMTGGGMGFDPRMSMMGMPMMNSPMPMGGMGMPMGTMPGMGGMGMQMTGGSAFDPRFSTGGLDENLRPPGPPGGQHGPGHNSSRNSSAGQGSPAGLRAVDATGDRQRDSLKS</sequence>
<feature type="compositionally biased region" description="Pro residues" evidence="1">
    <location>
        <begin position="1089"/>
        <end position="1098"/>
    </location>
</feature>
<evidence type="ECO:0000259" key="2">
    <source>
        <dbReference type="SMART" id="SM00233"/>
    </source>
</evidence>
<dbReference type="SMART" id="SM00233">
    <property type="entry name" value="PH"/>
    <property type="match status" value="2"/>
</dbReference>
<feature type="compositionally biased region" description="Polar residues" evidence="1">
    <location>
        <begin position="1"/>
        <end position="16"/>
    </location>
</feature>
<dbReference type="Proteomes" id="UP000053989">
    <property type="component" value="Unassembled WGS sequence"/>
</dbReference>
<feature type="domain" description="PH" evidence="2">
    <location>
        <begin position="200"/>
        <end position="324"/>
    </location>
</feature>
<feature type="compositionally biased region" description="Low complexity" evidence="1">
    <location>
        <begin position="56"/>
        <end position="72"/>
    </location>
</feature>
<dbReference type="EMBL" id="KN822012">
    <property type="protein sequence ID" value="KIM67538.1"/>
    <property type="molecule type" value="Genomic_DNA"/>
</dbReference>
<feature type="region of interest" description="Disordered" evidence="1">
    <location>
        <begin position="701"/>
        <end position="1057"/>
    </location>
</feature>
<feature type="region of interest" description="Disordered" evidence="1">
    <location>
        <begin position="380"/>
        <end position="432"/>
    </location>
</feature>
<gene>
    <name evidence="3" type="ORF">SCLCIDRAFT_107411</name>
</gene>
<feature type="region of interest" description="Disordered" evidence="1">
    <location>
        <begin position="1432"/>
        <end position="1458"/>
    </location>
</feature>
<evidence type="ECO:0000313" key="3">
    <source>
        <dbReference type="EMBL" id="KIM67538.1"/>
    </source>
</evidence>
<protein>
    <recommendedName>
        <fullName evidence="2">PH domain-containing protein</fullName>
    </recommendedName>
</protein>
<feature type="compositionally biased region" description="Polar residues" evidence="1">
    <location>
        <begin position="855"/>
        <end position="864"/>
    </location>
</feature>
<feature type="compositionally biased region" description="Polar residues" evidence="1">
    <location>
        <begin position="85"/>
        <end position="96"/>
    </location>
</feature>
<dbReference type="Gene3D" id="2.30.29.30">
    <property type="entry name" value="Pleckstrin-homology domain (PH domain)/Phosphotyrosine-binding domain (PTB)"/>
    <property type="match status" value="1"/>
</dbReference>
<feature type="compositionally biased region" description="Acidic residues" evidence="1">
    <location>
        <begin position="1168"/>
        <end position="1190"/>
    </location>
</feature>
<feature type="region of interest" description="Disordered" evidence="1">
    <location>
        <begin position="1610"/>
        <end position="1677"/>
    </location>
</feature>
<feature type="compositionally biased region" description="Basic and acidic residues" evidence="1">
    <location>
        <begin position="1667"/>
        <end position="1677"/>
    </location>
</feature>
<feature type="compositionally biased region" description="Low complexity" evidence="1">
    <location>
        <begin position="1134"/>
        <end position="1146"/>
    </location>
</feature>
<feature type="region of interest" description="Disordered" evidence="1">
    <location>
        <begin position="664"/>
        <end position="689"/>
    </location>
</feature>
<feature type="compositionally biased region" description="Pro residues" evidence="1">
    <location>
        <begin position="125"/>
        <end position="137"/>
    </location>
</feature>
<name>A0A0C3A1K9_9AGAM</name>
<feature type="compositionally biased region" description="Low complexity" evidence="1">
    <location>
        <begin position="1099"/>
        <end position="1114"/>
    </location>
</feature>
<feature type="domain" description="PH" evidence="2">
    <location>
        <begin position="353"/>
        <end position="520"/>
    </location>
</feature>
<proteinExistence type="predicted"/>
<dbReference type="HOGENOM" id="CLU_002684_0_0_1"/>
<evidence type="ECO:0000313" key="4">
    <source>
        <dbReference type="Proteomes" id="UP000053989"/>
    </source>
</evidence>
<feature type="compositionally biased region" description="Polar residues" evidence="1">
    <location>
        <begin position="380"/>
        <end position="393"/>
    </location>
</feature>
<evidence type="ECO:0000256" key="1">
    <source>
        <dbReference type="SAM" id="MobiDB-lite"/>
    </source>
</evidence>
<feature type="compositionally biased region" description="Low complexity" evidence="1">
    <location>
        <begin position="150"/>
        <end position="171"/>
    </location>
</feature>
<dbReference type="InterPro" id="IPR001849">
    <property type="entry name" value="PH_domain"/>
</dbReference>
<feature type="region of interest" description="Disordered" evidence="1">
    <location>
        <begin position="1"/>
        <end position="184"/>
    </location>
</feature>
<dbReference type="STRING" id="1036808.A0A0C3A1K9"/>
<feature type="compositionally biased region" description="Polar residues" evidence="1">
    <location>
        <begin position="749"/>
        <end position="763"/>
    </location>
</feature>
<feature type="compositionally biased region" description="Low complexity" evidence="1">
    <location>
        <begin position="965"/>
        <end position="974"/>
    </location>
</feature>
<feature type="compositionally biased region" description="Low complexity" evidence="1">
    <location>
        <begin position="104"/>
        <end position="114"/>
    </location>
</feature>
<organism evidence="3 4">
    <name type="scientific">Scleroderma citrinum Foug A</name>
    <dbReference type="NCBI Taxonomy" id="1036808"/>
    <lineage>
        <taxon>Eukaryota</taxon>
        <taxon>Fungi</taxon>
        <taxon>Dikarya</taxon>
        <taxon>Basidiomycota</taxon>
        <taxon>Agaricomycotina</taxon>
        <taxon>Agaricomycetes</taxon>
        <taxon>Agaricomycetidae</taxon>
        <taxon>Boletales</taxon>
        <taxon>Sclerodermatineae</taxon>
        <taxon>Sclerodermataceae</taxon>
        <taxon>Scleroderma</taxon>
    </lineage>
</organism>
<feature type="compositionally biased region" description="Low complexity" evidence="1">
    <location>
        <begin position="993"/>
        <end position="1004"/>
    </location>
</feature>
<dbReference type="InterPro" id="IPR058155">
    <property type="entry name" value="Skg3/CAF120-like_PH"/>
</dbReference>
<dbReference type="Pfam" id="PF25381">
    <property type="entry name" value="PH_26"/>
    <property type="match status" value="1"/>
</dbReference>
<dbReference type="InParanoid" id="A0A0C3A1K9"/>
<feature type="compositionally biased region" description="Polar residues" evidence="1">
    <location>
        <begin position="1646"/>
        <end position="1655"/>
    </location>
</feature>
<feature type="region of interest" description="Disordered" evidence="1">
    <location>
        <begin position="1074"/>
        <end position="1269"/>
    </location>
</feature>
<reference evidence="4" key="2">
    <citation type="submission" date="2015-01" db="EMBL/GenBank/DDBJ databases">
        <title>Evolutionary Origins and Diversification of the Mycorrhizal Mutualists.</title>
        <authorList>
            <consortium name="DOE Joint Genome Institute"/>
            <consortium name="Mycorrhizal Genomics Consortium"/>
            <person name="Kohler A."/>
            <person name="Kuo A."/>
            <person name="Nagy L.G."/>
            <person name="Floudas D."/>
            <person name="Copeland A."/>
            <person name="Barry K.W."/>
            <person name="Cichocki N."/>
            <person name="Veneault-Fourrey C."/>
            <person name="LaButti K."/>
            <person name="Lindquist E.A."/>
            <person name="Lipzen A."/>
            <person name="Lundell T."/>
            <person name="Morin E."/>
            <person name="Murat C."/>
            <person name="Riley R."/>
            <person name="Ohm R."/>
            <person name="Sun H."/>
            <person name="Tunlid A."/>
            <person name="Henrissat B."/>
            <person name="Grigoriev I.V."/>
            <person name="Hibbett D.S."/>
            <person name="Martin F."/>
        </authorList>
    </citation>
    <scope>NUCLEOTIDE SEQUENCE [LARGE SCALE GENOMIC DNA]</scope>
    <source>
        <strain evidence="4">Foug A</strain>
    </source>
</reference>
<feature type="compositionally biased region" description="Basic and acidic residues" evidence="1">
    <location>
        <begin position="1033"/>
        <end position="1042"/>
    </location>
</feature>
<feature type="compositionally biased region" description="Low complexity" evidence="1">
    <location>
        <begin position="865"/>
        <end position="884"/>
    </location>
</feature>
<dbReference type="SUPFAM" id="SSF50729">
    <property type="entry name" value="PH domain-like"/>
    <property type="match status" value="1"/>
</dbReference>
<feature type="compositionally biased region" description="Polar residues" evidence="1">
    <location>
        <begin position="783"/>
        <end position="809"/>
    </location>
</feature>